<accession>A0A0E9PFF1</accession>
<organism evidence="1">
    <name type="scientific">Anguilla anguilla</name>
    <name type="common">European freshwater eel</name>
    <name type="synonym">Muraena anguilla</name>
    <dbReference type="NCBI Taxonomy" id="7936"/>
    <lineage>
        <taxon>Eukaryota</taxon>
        <taxon>Metazoa</taxon>
        <taxon>Chordata</taxon>
        <taxon>Craniata</taxon>
        <taxon>Vertebrata</taxon>
        <taxon>Euteleostomi</taxon>
        <taxon>Actinopterygii</taxon>
        <taxon>Neopterygii</taxon>
        <taxon>Teleostei</taxon>
        <taxon>Anguilliformes</taxon>
        <taxon>Anguillidae</taxon>
        <taxon>Anguilla</taxon>
    </lineage>
</organism>
<dbReference type="AlphaFoldDB" id="A0A0E9PFF1"/>
<protein>
    <submittedName>
        <fullName evidence="1">Uncharacterized protein</fullName>
    </submittedName>
</protein>
<sequence length="53" mass="5868">MFVASLPVKLMTNKHSSTSHLVLITHVLLKEVEKVTVDTCSDRCHGEPSCTDE</sequence>
<dbReference type="EMBL" id="GBXM01105570">
    <property type="protein sequence ID" value="JAH03007.1"/>
    <property type="molecule type" value="Transcribed_RNA"/>
</dbReference>
<proteinExistence type="predicted"/>
<reference evidence="1" key="2">
    <citation type="journal article" date="2015" name="Fish Shellfish Immunol.">
        <title>Early steps in the European eel (Anguilla anguilla)-Vibrio vulnificus interaction in the gills: Role of the RtxA13 toxin.</title>
        <authorList>
            <person name="Callol A."/>
            <person name="Pajuelo D."/>
            <person name="Ebbesson L."/>
            <person name="Teles M."/>
            <person name="MacKenzie S."/>
            <person name="Amaro C."/>
        </authorList>
    </citation>
    <scope>NUCLEOTIDE SEQUENCE</scope>
</reference>
<evidence type="ECO:0000313" key="1">
    <source>
        <dbReference type="EMBL" id="JAH03007.1"/>
    </source>
</evidence>
<name>A0A0E9PFF1_ANGAN</name>
<reference evidence="1" key="1">
    <citation type="submission" date="2014-11" db="EMBL/GenBank/DDBJ databases">
        <authorList>
            <person name="Amaro Gonzalez C."/>
        </authorList>
    </citation>
    <scope>NUCLEOTIDE SEQUENCE</scope>
</reference>